<reference evidence="2" key="1">
    <citation type="submission" date="2020-06" db="EMBL/GenBank/DDBJ databases">
        <authorList>
            <person name="Li T."/>
            <person name="Hu X."/>
            <person name="Zhang T."/>
            <person name="Song X."/>
            <person name="Zhang H."/>
            <person name="Dai N."/>
            <person name="Sheng W."/>
            <person name="Hou X."/>
            <person name="Wei L."/>
        </authorList>
    </citation>
    <scope>NUCLEOTIDE SEQUENCE</scope>
    <source>
        <strain evidence="2">G02</strain>
        <tissue evidence="2">Leaf</tissue>
    </source>
</reference>
<evidence type="ECO:0000313" key="2">
    <source>
        <dbReference type="EMBL" id="KAL0423511.1"/>
    </source>
</evidence>
<comment type="caution">
    <text evidence="2">The sequence shown here is derived from an EMBL/GenBank/DDBJ whole genome shotgun (WGS) entry which is preliminary data.</text>
</comment>
<proteinExistence type="predicted"/>
<evidence type="ECO:0000256" key="1">
    <source>
        <dbReference type="SAM" id="MobiDB-lite"/>
    </source>
</evidence>
<protein>
    <submittedName>
        <fullName evidence="2">Uncharacterized protein</fullName>
    </submittedName>
</protein>
<feature type="region of interest" description="Disordered" evidence="1">
    <location>
        <begin position="1"/>
        <end position="21"/>
    </location>
</feature>
<dbReference type="AlphaFoldDB" id="A0AAW2V552"/>
<reference evidence="2" key="2">
    <citation type="journal article" date="2024" name="Plant">
        <title>Genomic evolution and insights into agronomic trait innovations of Sesamum species.</title>
        <authorList>
            <person name="Miao H."/>
            <person name="Wang L."/>
            <person name="Qu L."/>
            <person name="Liu H."/>
            <person name="Sun Y."/>
            <person name="Le M."/>
            <person name="Wang Q."/>
            <person name="Wei S."/>
            <person name="Zheng Y."/>
            <person name="Lin W."/>
            <person name="Duan Y."/>
            <person name="Cao H."/>
            <person name="Xiong S."/>
            <person name="Wang X."/>
            <person name="Wei L."/>
            <person name="Li C."/>
            <person name="Ma Q."/>
            <person name="Ju M."/>
            <person name="Zhao R."/>
            <person name="Li G."/>
            <person name="Mu C."/>
            <person name="Tian Q."/>
            <person name="Mei H."/>
            <person name="Zhang T."/>
            <person name="Gao T."/>
            <person name="Zhang H."/>
        </authorList>
    </citation>
    <scope>NUCLEOTIDE SEQUENCE</scope>
    <source>
        <strain evidence="2">G02</strain>
    </source>
</reference>
<gene>
    <name evidence="2" type="ORF">Sradi_0885900</name>
</gene>
<sequence>MSFACGPEHQHPVPLRPGTWRLNTTSENQTYVGHALRQDGDPDVVPQPATDYYYPN</sequence>
<accession>A0AAW2V552</accession>
<dbReference type="EMBL" id="JACGWJ010000004">
    <property type="protein sequence ID" value="KAL0423511.1"/>
    <property type="molecule type" value="Genomic_DNA"/>
</dbReference>
<feature type="region of interest" description="Disordered" evidence="1">
    <location>
        <begin position="35"/>
        <end position="56"/>
    </location>
</feature>
<name>A0AAW2V552_SESRA</name>
<organism evidence="2">
    <name type="scientific">Sesamum radiatum</name>
    <name type="common">Black benniseed</name>
    <dbReference type="NCBI Taxonomy" id="300843"/>
    <lineage>
        <taxon>Eukaryota</taxon>
        <taxon>Viridiplantae</taxon>
        <taxon>Streptophyta</taxon>
        <taxon>Embryophyta</taxon>
        <taxon>Tracheophyta</taxon>
        <taxon>Spermatophyta</taxon>
        <taxon>Magnoliopsida</taxon>
        <taxon>eudicotyledons</taxon>
        <taxon>Gunneridae</taxon>
        <taxon>Pentapetalae</taxon>
        <taxon>asterids</taxon>
        <taxon>lamiids</taxon>
        <taxon>Lamiales</taxon>
        <taxon>Pedaliaceae</taxon>
        <taxon>Sesamum</taxon>
    </lineage>
</organism>